<evidence type="ECO:0000313" key="2">
    <source>
        <dbReference type="Proteomes" id="UP000824881"/>
    </source>
</evidence>
<keyword evidence="2" id="KW-1185">Reference proteome</keyword>
<sequence length="421" mass="47314">MSMTTEQYKALKGAVLSKPPCISGTVPLPPEAATLFFHHGDTTGRLSFANPDSAEVELLAKCCEPATFGLNKEDVYDETYRKAGKLDIDSFAMNIDLARLELVEEISSRLLAQERPFRAELYKLNVYGSGSFFKAHKDTPRGENMFGSLVLDLPVPHKGGELVLRQNGNEWKYDSSALTSQDGTPTISYVAFYGDIEHEVLPVECGHRITLTYNLFFKESQIWGASSYDINSHPLKIELEKALKDPMFLKDGAFLGWGLQYDYPVEARPTEGRRRRMNRLDVVADNLKGEDALIAQMCEDLKLTAETYVIFEFSEDQPEIVLRHIPSLSGVNEEQIYSYLSSLDDAKQVVDATYRNKVSTDESGIPPEVIWWLNNPKYVNAEVPHIGWGNQACLDYEYGCFCLLIKVDEYEARVGDVASQA</sequence>
<dbReference type="EMBL" id="WQMT02000007">
    <property type="protein sequence ID" value="KAG9220508.1"/>
    <property type="molecule type" value="Genomic_DNA"/>
</dbReference>
<organism evidence="1 2">
    <name type="scientific">Pleurotus cornucopiae</name>
    <name type="common">Cornucopia mushroom</name>
    <dbReference type="NCBI Taxonomy" id="5321"/>
    <lineage>
        <taxon>Eukaryota</taxon>
        <taxon>Fungi</taxon>
        <taxon>Dikarya</taxon>
        <taxon>Basidiomycota</taxon>
        <taxon>Agaricomycotina</taxon>
        <taxon>Agaricomycetes</taxon>
        <taxon>Agaricomycetidae</taxon>
        <taxon>Agaricales</taxon>
        <taxon>Pleurotineae</taxon>
        <taxon>Pleurotaceae</taxon>
        <taxon>Pleurotus</taxon>
    </lineage>
</organism>
<dbReference type="Proteomes" id="UP000824881">
    <property type="component" value="Unassembled WGS sequence"/>
</dbReference>
<evidence type="ECO:0000313" key="1">
    <source>
        <dbReference type="EMBL" id="KAG9220508.1"/>
    </source>
</evidence>
<accession>A0ACB7IQI2</accession>
<gene>
    <name evidence="1" type="ORF">CCMSSC00406_0003964</name>
</gene>
<comment type="caution">
    <text evidence="1">The sequence shown here is derived from an EMBL/GenBank/DDBJ whole genome shotgun (WGS) entry which is preliminary data.</text>
</comment>
<reference evidence="1 2" key="1">
    <citation type="journal article" date="2021" name="Appl. Environ. Microbiol.">
        <title>Genetic linkage and physical mapping for an oyster mushroom Pleurotus cornucopiae and QTL analysis for the trait cap color.</title>
        <authorList>
            <person name="Zhang Y."/>
            <person name="Gao W."/>
            <person name="Sonnenberg A."/>
            <person name="Chen Q."/>
            <person name="Zhang J."/>
            <person name="Huang C."/>
        </authorList>
    </citation>
    <scope>NUCLEOTIDE SEQUENCE [LARGE SCALE GENOMIC DNA]</scope>
    <source>
        <strain evidence="1">CCMSSC00406</strain>
    </source>
</reference>
<name>A0ACB7IQI2_PLECO</name>
<proteinExistence type="predicted"/>
<protein>
    <submittedName>
        <fullName evidence="1">Uncharacterized protein</fullName>
    </submittedName>
</protein>